<reference evidence="2 3" key="1">
    <citation type="submission" date="2019-08" db="EMBL/GenBank/DDBJ databases">
        <title>Bradymonadales sp. TMQ4.</title>
        <authorList>
            <person name="Liang Q."/>
        </authorList>
    </citation>
    <scope>NUCLEOTIDE SEQUENCE [LARGE SCALE GENOMIC DNA]</scope>
    <source>
        <strain evidence="2 3">TMQ4</strain>
    </source>
</reference>
<comment type="caution">
    <text evidence="2">The sequence shown here is derived from an EMBL/GenBank/DDBJ whole genome shotgun (WGS) entry which is preliminary data.</text>
</comment>
<evidence type="ECO:0000313" key="2">
    <source>
        <dbReference type="EMBL" id="TXD36738.1"/>
    </source>
</evidence>
<name>A0A5C6XHN5_9DELT</name>
<feature type="compositionally biased region" description="Basic and acidic residues" evidence="1">
    <location>
        <begin position="136"/>
        <end position="145"/>
    </location>
</feature>
<feature type="region of interest" description="Disordered" evidence="1">
    <location>
        <begin position="134"/>
        <end position="163"/>
    </location>
</feature>
<dbReference type="EMBL" id="VOSM01000005">
    <property type="protein sequence ID" value="TXD36738.1"/>
    <property type="molecule type" value="Genomic_DNA"/>
</dbReference>
<dbReference type="AlphaFoldDB" id="A0A5C6XHN5"/>
<evidence type="ECO:0000256" key="1">
    <source>
        <dbReference type="SAM" id="MobiDB-lite"/>
    </source>
</evidence>
<evidence type="ECO:0000313" key="3">
    <source>
        <dbReference type="Proteomes" id="UP000321412"/>
    </source>
</evidence>
<proteinExistence type="predicted"/>
<keyword evidence="3" id="KW-1185">Reference proteome</keyword>
<sequence length="546" mass="59516">MDDEGQREAVSEVLASGDAASERLILSKNAELEGLVEEARALRALLVSLSAQAAKSAARGRALREERARLETRLDAIFCDLGARVFDLFDQGSALEFGEGTGSLASVESGEGEACEDGSAAEEAEIAVDGQATHTLNDDRRHAEPGEPSGTDLPDSPARKPPVLRVAPSLSKTMKLRAGAKSHAATGAQIVAHLLPDIRDQLGEPPSMVRSYPQVVGELGRLKAATEDERLRGWEELPHEVQVALGCMITARYRHLQEETPAACSGVVQNDKDAVKVLHRLSNHFNITRAGFVHGLARDHQPAHGARWSDDAAYYHRELARLAHDLYGEEVEEQSAPQNPERALGQIEALIDTSPPVDRIRALVEDILSTPGGLGGDDPRLVRLMRPFRDHLSGAALSKLRQAIDAAEAEKDAEPDFVEELLPEGWPWHEVLQNSRVVMVGGDTRSEAQARIEKIFRPGSFEWIPVKKGENMRQVQALAGRMLQGSVDIVILLTDFLSHKASDQLTDAAGKSSVELVYCNRGYGVAQLREGIENFVKLDRAERSEV</sequence>
<protein>
    <submittedName>
        <fullName evidence="2">DUF2325 domain-containing protein</fullName>
    </submittedName>
</protein>
<accession>A0A5C6XHN5</accession>
<gene>
    <name evidence="2" type="ORF">FRC98_13000</name>
</gene>
<dbReference type="Proteomes" id="UP000321412">
    <property type="component" value="Unassembled WGS sequence"/>
</dbReference>
<organism evidence="2 3">
    <name type="scientific">Lujinxingia vulgaris</name>
    <dbReference type="NCBI Taxonomy" id="2600176"/>
    <lineage>
        <taxon>Bacteria</taxon>
        <taxon>Deltaproteobacteria</taxon>
        <taxon>Bradymonadales</taxon>
        <taxon>Lujinxingiaceae</taxon>
        <taxon>Lujinxingia</taxon>
    </lineage>
</organism>
<dbReference type="OrthoDB" id="5324142at2"/>